<dbReference type="InterPro" id="IPR012834">
    <property type="entry name" value="FlgG_G_neg"/>
</dbReference>
<dbReference type="InterPro" id="IPR010930">
    <property type="entry name" value="Flg_bb/hook_C_dom"/>
</dbReference>
<dbReference type="SUPFAM" id="SSF117143">
    <property type="entry name" value="Flagellar hook protein flgE"/>
    <property type="match status" value="1"/>
</dbReference>
<dbReference type="GO" id="GO:0071978">
    <property type="term" value="P:bacterial-type flagellum-dependent swarming motility"/>
    <property type="evidence" value="ECO:0007669"/>
    <property type="project" value="TreeGrafter"/>
</dbReference>
<dbReference type="EMBL" id="DRBS01000149">
    <property type="protein sequence ID" value="HDD43995.1"/>
    <property type="molecule type" value="Genomic_DNA"/>
</dbReference>
<gene>
    <name evidence="11" type="primary">flgG</name>
    <name evidence="11" type="ORF">ENG63_03935</name>
</gene>
<dbReference type="GO" id="GO:0009426">
    <property type="term" value="C:bacterial-type flagellum basal body, distal rod"/>
    <property type="evidence" value="ECO:0007669"/>
    <property type="project" value="UniProtKB-UniRule"/>
</dbReference>
<dbReference type="Pfam" id="PF22692">
    <property type="entry name" value="LlgE_F_G_D1"/>
    <property type="match status" value="1"/>
</dbReference>
<dbReference type="NCBIfam" id="TIGR02488">
    <property type="entry name" value="flgG_G_neg"/>
    <property type="match status" value="1"/>
</dbReference>
<name>A0A7C0U2J2_DESA2</name>
<sequence>MIRALWIAASGMEAQNLNVDVIANNLANVNTVGFKKSRADFQDLMYQSLLAPGTASTTQTTVPTGIELGQGVRPVAVQKIFSQGDFQKTDNPLDMAIEGDGFFQILLPNGELAYTRSGAFKLDREGRIVTSDGYLLQPEIAIPEDTINITIGSDGTISVTQPGQSVASQVGQLQIVKFINPAGLKSIGRNLFIPTESSGEPIIGIPGEEGFGTIAQGYLELSNVSVVEEMVNMIIAQRAYEVNAKAIQTADEMLQMANNVKR</sequence>
<comment type="subunit">
    <text evidence="5">The basal body constitutes a major portion of the flagellar organelle and consists of four rings (L,P,S, and M) mounted on a central rod. The rod consists of about 26 subunits of FlgG in the distal portion, and FlgB, FlgC and FlgF are thought to build up the proximal portion of the rod with about 6 subunits each.</text>
</comment>
<feature type="domain" description="Flagellar basal-body/hook protein C-terminal" evidence="9">
    <location>
        <begin position="215"/>
        <end position="259"/>
    </location>
</feature>
<evidence type="ECO:0000259" key="9">
    <source>
        <dbReference type="Pfam" id="PF06429"/>
    </source>
</evidence>
<dbReference type="Pfam" id="PF00460">
    <property type="entry name" value="Flg_bb_rod"/>
    <property type="match status" value="1"/>
</dbReference>
<organism evidence="11">
    <name type="scientific">Desulfofervidus auxilii</name>
    <dbReference type="NCBI Taxonomy" id="1621989"/>
    <lineage>
        <taxon>Bacteria</taxon>
        <taxon>Pseudomonadati</taxon>
        <taxon>Thermodesulfobacteriota</taxon>
        <taxon>Candidatus Desulfofervidia</taxon>
        <taxon>Candidatus Desulfofervidales</taxon>
        <taxon>Candidatus Desulfofervidaceae</taxon>
        <taxon>Candidatus Desulfofervidus</taxon>
    </lineage>
</organism>
<evidence type="ECO:0000256" key="7">
    <source>
        <dbReference type="RuleBase" id="RU362116"/>
    </source>
</evidence>
<feature type="domain" description="Flagellar hook protein FlgE/F/G-like D1" evidence="10">
    <location>
        <begin position="96"/>
        <end position="159"/>
    </location>
</feature>
<comment type="caution">
    <text evidence="11">The sequence shown here is derived from an EMBL/GenBank/DDBJ whole genome shotgun (WGS) entry which is preliminary data.</text>
</comment>
<evidence type="ECO:0000256" key="4">
    <source>
        <dbReference type="ARBA" id="ARBA00023143"/>
    </source>
</evidence>
<keyword evidence="11" id="KW-0282">Flagellum</keyword>
<keyword evidence="11" id="KW-0969">Cilium</keyword>
<proteinExistence type="inferred from homology"/>
<dbReference type="InterPro" id="IPR053967">
    <property type="entry name" value="LlgE_F_G-like_D1"/>
</dbReference>
<evidence type="ECO:0000259" key="8">
    <source>
        <dbReference type="Pfam" id="PF00460"/>
    </source>
</evidence>
<dbReference type="InterPro" id="IPR001444">
    <property type="entry name" value="Flag_bb_rod_N"/>
</dbReference>
<protein>
    <recommendedName>
        <fullName evidence="3 6">Flagellar basal-body rod protein FlgG</fullName>
    </recommendedName>
</protein>
<evidence type="ECO:0000313" key="11">
    <source>
        <dbReference type="EMBL" id="HDD43995.1"/>
    </source>
</evidence>
<evidence type="ECO:0000256" key="2">
    <source>
        <dbReference type="ARBA" id="ARBA00009677"/>
    </source>
</evidence>
<comment type="similarity">
    <text evidence="2 7">Belongs to the flagella basal body rod proteins family.</text>
</comment>
<evidence type="ECO:0000256" key="5">
    <source>
        <dbReference type="ARBA" id="ARBA00025933"/>
    </source>
</evidence>
<accession>A0A7C0U2J2</accession>
<reference evidence="11" key="1">
    <citation type="journal article" date="2020" name="mSystems">
        <title>Genome- and Community-Level Interaction Insights into Carbon Utilization and Element Cycling Functions of Hydrothermarchaeota in Hydrothermal Sediment.</title>
        <authorList>
            <person name="Zhou Z."/>
            <person name="Liu Y."/>
            <person name="Xu W."/>
            <person name="Pan J."/>
            <person name="Luo Z.H."/>
            <person name="Li M."/>
        </authorList>
    </citation>
    <scope>NUCLEOTIDE SEQUENCE [LARGE SCALE GENOMIC DNA]</scope>
    <source>
        <strain evidence="11">HyVt-233</strain>
    </source>
</reference>
<dbReference type="InterPro" id="IPR019776">
    <property type="entry name" value="Flagellar_basal_body_rod_CS"/>
</dbReference>
<dbReference type="NCBIfam" id="TIGR03506">
    <property type="entry name" value="FlgEFG_subfam"/>
    <property type="match status" value="2"/>
</dbReference>
<feature type="domain" description="Flagellar basal body rod protein N-terminal" evidence="8">
    <location>
        <begin position="7"/>
        <end position="35"/>
    </location>
</feature>
<evidence type="ECO:0000259" key="10">
    <source>
        <dbReference type="Pfam" id="PF22692"/>
    </source>
</evidence>
<dbReference type="PROSITE" id="PS00588">
    <property type="entry name" value="FLAGELLA_BB_ROD"/>
    <property type="match status" value="1"/>
</dbReference>
<dbReference type="Pfam" id="PF06429">
    <property type="entry name" value="Flg_bbr_C"/>
    <property type="match status" value="1"/>
</dbReference>
<keyword evidence="4 7" id="KW-0975">Bacterial flagellum</keyword>
<evidence type="ECO:0000256" key="3">
    <source>
        <dbReference type="ARBA" id="ARBA00017948"/>
    </source>
</evidence>
<evidence type="ECO:0000256" key="1">
    <source>
        <dbReference type="ARBA" id="ARBA00004117"/>
    </source>
</evidence>
<dbReference type="Proteomes" id="UP000886289">
    <property type="component" value="Unassembled WGS sequence"/>
</dbReference>
<keyword evidence="11" id="KW-0966">Cell projection</keyword>
<comment type="subcellular location">
    <subcellularLocation>
        <location evidence="1 7">Bacterial flagellum basal body</location>
    </subcellularLocation>
</comment>
<dbReference type="AlphaFoldDB" id="A0A7C0U2J2"/>
<evidence type="ECO:0000256" key="6">
    <source>
        <dbReference type="NCBIfam" id="TIGR02488"/>
    </source>
</evidence>
<dbReference type="InterPro" id="IPR037925">
    <property type="entry name" value="FlgE/F/G-like"/>
</dbReference>
<dbReference type="PANTHER" id="PTHR30435:SF19">
    <property type="entry name" value="FLAGELLAR BASAL-BODY ROD PROTEIN FLGG"/>
    <property type="match status" value="1"/>
</dbReference>
<dbReference type="PANTHER" id="PTHR30435">
    <property type="entry name" value="FLAGELLAR PROTEIN"/>
    <property type="match status" value="1"/>
</dbReference>
<dbReference type="InterPro" id="IPR020013">
    <property type="entry name" value="Flagellar_FlgE/F/G"/>
</dbReference>